<comment type="subcellular location">
    <subcellularLocation>
        <location evidence="1">Membrane</location>
        <topology evidence="1">Single-pass type I membrane protein</topology>
    </subcellularLocation>
</comment>
<dbReference type="Gene3D" id="3.80.10.10">
    <property type="entry name" value="Ribonuclease Inhibitor"/>
    <property type="match status" value="1"/>
</dbReference>
<dbReference type="FunFam" id="3.80.10.10:FF:000014">
    <property type="entry name" value="Leucine-rich repeat and immunoglobulin-like domain-containing nogo receptor-interacting protein 1"/>
    <property type="match status" value="1"/>
</dbReference>
<proteinExistence type="predicted"/>
<evidence type="ECO:0000313" key="14">
    <source>
        <dbReference type="Proteomes" id="UP000438429"/>
    </source>
</evidence>
<accession>A0A6A4RVW1</accession>
<feature type="transmembrane region" description="Helical" evidence="11">
    <location>
        <begin position="579"/>
        <end position="604"/>
    </location>
</feature>
<keyword evidence="5" id="KW-0677">Repeat</keyword>
<organism evidence="13 14">
    <name type="scientific">Scophthalmus maximus</name>
    <name type="common">Turbot</name>
    <name type="synonym">Psetta maxima</name>
    <dbReference type="NCBI Taxonomy" id="52904"/>
    <lineage>
        <taxon>Eukaryota</taxon>
        <taxon>Metazoa</taxon>
        <taxon>Chordata</taxon>
        <taxon>Craniata</taxon>
        <taxon>Vertebrata</taxon>
        <taxon>Euteleostomi</taxon>
        <taxon>Actinopterygii</taxon>
        <taxon>Neopterygii</taxon>
        <taxon>Teleostei</taxon>
        <taxon>Neoteleostei</taxon>
        <taxon>Acanthomorphata</taxon>
        <taxon>Carangaria</taxon>
        <taxon>Pleuronectiformes</taxon>
        <taxon>Pleuronectoidei</taxon>
        <taxon>Scophthalmidae</taxon>
        <taxon>Scophthalmus</taxon>
    </lineage>
</organism>
<sequence>MKTEPSISSSLVMKNYFLFAERSLSLSLSLTHMQARHQMFERLAVHQRLCCGVLYLLAAGVAFTSETRRPCPQSCRCNNELLVNCSHGQLSTVPDNLWKDAKILNLTHNNIRTLVHQQFQTLARLLELDLSDNLLAIVEVEAFLGLQSLLTLRLARNHLKIIPVGAFAGLPNLQLLDISSNEILVFVDFTFRDLAALQCIKAADNDLVFISHQAFTGLTSLHELHIDGCNLTAVPTEALTQLSVLRSLHFHRLGLNALPNYSFHHLVHLKELVISHCPWLETLSGNSLFGLNLTSLTIRHCNLSAVPYIPLHHLVYLIYLDLSFNPITYIHGNLLGDLLRLQELHLVGGSLLSIGIGAFRGLTHFKLLNVSRNLLTTLETGAFQSVDALKTLGLDNNPLACDCRLLWVVQRRQYLEFGGHSPTCTTSLQLESWHFLDFSEVELPGLLTCRQPQILNRKPQGVKVDQGHTVVFYCNAEGEPLPYISWLNPQLRPLSPTGRIRTLSNGSLEVRYAQPQDNGTYRCVASNAAGNDSLHVSLHVQAFPSSSKNPLRLKGWFALPSASPGVNGNQKHPFDVKTLLIAAAIGFLSFFSSVSVCFIFMFFWSKSKGKIKHTATIAYVPRSAVSNSNGGKGNYMETSRFTMKLI</sequence>
<dbReference type="Pfam" id="PF13855">
    <property type="entry name" value="LRR_8"/>
    <property type="match status" value="3"/>
</dbReference>
<evidence type="ECO:0000256" key="11">
    <source>
        <dbReference type="SAM" id="Phobius"/>
    </source>
</evidence>
<dbReference type="Gene3D" id="2.60.40.10">
    <property type="entry name" value="Immunoglobulins"/>
    <property type="match status" value="1"/>
</dbReference>
<keyword evidence="7 11" id="KW-0472">Membrane</keyword>
<evidence type="ECO:0000256" key="9">
    <source>
        <dbReference type="ARBA" id="ARBA00023180"/>
    </source>
</evidence>
<dbReference type="Proteomes" id="UP000438429">
    <property type="component" value="Unassembled WGS sequence"/>
</dbReference>
<gene>
    <name evidence="13" type="ORF">F2P81_023299</name>
</gene>
<dbReference type="InterPro" id="IPR036179">
    <property type="entry name" value="Ig-like_dom_sf"/>
</dbReference>
<evidence type="ECO:0000256" key="6">
    <source>
        <dbReference type="ARBA" id="ARBA00022989"/>
    </source>
</evidence>
<dbReference type="GO" id="GO:0016020">
    <property type="term" value="C:membrane"/>
    <property type="evidence" value="ECO:0007669"/>
    <property type="project" value="UniProtKB-SubCell"/>
</dbReference>
<dbReference type="InterPro" id="IPR013783">
    <property type="entry name" value="Ig-like_fold"/>
</dbReference>
<dbReference type="AlphaFoldDB" id="A0A6A4RVW1"/>
<dbReference type="InterPro" id="IPR003591">
    <property type="entry name" value="Leu-rich_rpt_typical-subtyp"/>
</dbReference>
<dbReference type="SMART" id="SM00409">
    <property type="entry name" value="IG"/>
    <property type="match status" value="1"/>
</dbReference>
<evidence type="ECO:0000256" key="2">
    <source>
        <dbReference type="ARBA" id="ARBA00022614"/>
    </source>
</evidence>
<evidence type="ECO:0000256" key="3">
    <source>
        <dbReference type="ARBA" id="ARBA00022692"/>
    </source>
</evidence>
<dbReference type="SUPFAM" id="SSF52058">
    <property type="entry name" value="L domain-like"/>
    <property type="match status" value="1"/>
</dbReference>
<evidence type="ECO:0000256" key="10">
    <source>
        <dbReference type="ARBA" id="ARBA00023319"/>
    </source>
</evidence>
<dbReference type="FunFam" id="2.60.40.10:FF:000076">
    <property type="entry name" value="Leucine-rich repeat and Ig domain-containing 4"/>
    <property type="match status" value="1"/>
</dbReference>
<dbReference type="PANTHER" id="PTHR45842">
    <property type="entry name" value="SYNAPTIC ADHESION-LIKE MOLECULE SALM"/>
    <property type="match status" value="1"/>
</dbReference>
<dbReference type="PANTHER" id="PTHR45842:SF22">
    <property type="entry name" value="INSULIN-LIKE GROWTH FACTOR-BINDING PROTEIN COMPLEX ACID LABILE SUBUNIT ISOFORM X1"/>
    <property type="match status" value="1"/>
</dbReference>
<dbReference type="InterPro" id="IPR000372">
    <property type="entry name" value="LRRNT"/>
</dbReference>
<dbReference type="Pfam" id="PF07679">
    <property type="entry name" value="I-set"/>
    <property type="match status" value="1"/>
</dbReference>
<evidence type="ECO:0000256" key="8">
    <source>
        <dbReference type="ARBA" id="ARBA00023157"/>
    </source>
</evidence>
<keyword evidence="2" id="KW-0433">Leucine-rich repeat</keyword>
<keyword evidence="6 11" id="KW-1133">Transmembrane helix</keyword>
<dbReference type="InterPro" id="IPR003599">
    <property type="entry name" value="Ig_sub"/>
</dbReference>
<feature type="domain" description="Ig-like" evidence="12">
    <location>
        <begin position="452"/>
        <end position="537"/>
    </location>
</feature>
<keyword evidence="8" id="KW-1015">Disulfide bond</keyword>
<keyword evidence="4" id="KW-0732">Signal</keyword>
<dbReference type="SUPFAM" id="SSF48726">
    <property type="entry name" value="Immunoglobulin"/>
    <property type="match status" value="1"/>
</dbReference>
<dbReference type="InterPro" id="IPR032675">
    <property type="entry name" value="LRR_dom_sf"/>
</dbReference>
<dbReference type="EMBL" id="VEVO01000021">
    <property type="protein sequence ID" value="KAF0024497.1"/>
    <property type="molecule type" value="Genomic_DNA"/>
</dbReference>
<protein>
    <recommendedName>
        <fullName evidence="12">Ig-like domain-containing protein</fullName>
    </recommendedName>
</protein>
<evidence type="ECO:0000256" key="1">
    <source>
        <dbReference type="ARBA" id="ARBA00004479"/>
    </source>
</evidence>
<dbReference type="InterPro" id="IPR003598">
    <property type="entry name" value="Ig_sub2"/>
</dbReference>
<evidence type="ECO:0000256" key="4">
    <source>
        <dbReference type="ARBA" id="ARBA00022729"/>
    </source>
</evidence>
<dbReference type="InterPro" id="IPR013098">
    <property type="entry name" value="Ig_I-set"/>
</dbReference>
<keyword evidence="3 11" id="KW-0812">Transmembrane</keyword>
<evidence type="ECO:0000256" key="5">
    <source>
        <dbReference type="ARBA" id="ARBA00022737"/>
    </source>
</evidence>
<dbReference type="SMART" id="SM00013">
    <property type="entry name" value="LRRNT"/>
    <property type="match status" value="1"/>
</dbReference>
<dbReference type="InterPro" id="IPR050467">
    <property type="entry name" value="LRFN"/>
</dbReference>
<dbReference type="InterPro" id="IPR007110">
    <property type="entry name" value="Ig-like_dom"/>
</dbReference>
<evidence type="ECO:0000259" key="12">
    <source>
        <dbReference type="PROSITE" id="PS50835"/>
    </source>
</evidence>
<keyword evidence="9" id="KW-0325">Glycoprotein</keyword>
<dbReference type="InterPro" id="IPR001611">
    <property type="entry name" value="Leu-rich_rpt"/>
</dbReference>
<reference evidence="13 14" key="1">
    <citation type="submission" date="2019-06" db="EMBL/GenBank/DDBJ databases">
        <title>Draft genomes of female and male turbot (Scophthalmus maximus).</title>
        <authorList>
            <person name="Xu H."/>
            <person name="Xu X.-W."/>
            <person name="Shao C."/>
            <person name="Chen S."/>
        </authorList>
    </citation>
    <scope>NUCLEOTIDE SEQUENCE [LARGE SCALE GENOMIC DNA]</scope>
    <source>
        <strain evidence="13">Ysfricsl-2016a</strain>
        <tissue evidence="13">Blood</tissue>
    </source>
</reference>
<evidence type="ECO:0000256" key="7">
    <source>
        <dbReference type="ARBA" id="ARBA00023136"/>
    </source>
</evidence>
<name>A0A6A4RVW1_SCOMX</name>
<dbReference type="SMART" id="SM00369">
    <property type="entry name" value="LRR_TYP"/>
    <property type="match status" value="9"/>
</dbReference>
<evidence type="ECO:0000313" key="13">
    <source>
        <dbReference type="EMBL" id="KAF0024497.1"/>
    </source>
</evidence>
<dbReference type="PROSITE" id="PS50835">
    <property type="entry name" value="IG_LIKE"/>
    <property type="match status" value="1"/>
</dbReference>
<keyword evidence="10" id="KW-0393">Immunoglobulin domain</keyword>
<dbReference type="SMART" id="SM00408">
    <property type="entry name" value="IGc2"/>
    <property type="match status" value="1"/>
</dbReference>
<comment type="caution">
    <text evidence="13">The sequence shown here is derived from an EMBL/GenBank/DDBJ whole genome shotgun (WGS) entry which is preliminary data.</text>
</comment>